<organism evidence="1 2">
    <name type="scientific">Rhodococcoides kyotonense</name>
    <dbReference type="NCBI Taxonomy" id="398843"/>
    <lineage>
        <taxon>Bacteria</taxon>
        <taxon>Bacillati</taxon>
        <taxon>Actinomycetota</taxon>
        <taxon>Actinomycetes</taxon>
        <taxon>Mycobacteriales</taxon>
        <taxon>Nocardiaceae</taxon>
        <taxon>Rhodococcoides</taxon>
    </lineage>
</organism>
<gene>
    <name evidence="1" type="ORF">A3K89_22080</name>
</gene>
<evidence type="ECO:0000313" key="1">
    <source>
        <dbReference type="EMBL" id="OAK53811.1"/>
    </source>
</evidence>
<proteinExistence type="predicted"/>
<evidence type="ECO:0000313" key="2">
    <source>
        <dbReference type="Proteomes" id="UP000077519"/>
    </source>
</evidence>
<dbReference type="AlphaFoldDB" id="A0A177YED4"/>
<dbReference type="EMBL" id="LVHI01000015">
    <property type="protein sequence ID" value="OAK53811.1"/>
    <property type="molecule type" value="Genomic_DNA"/>
</dbReference>
<protein>
    <submittedName>
        <fullName evidence="1">Uncharacterized protein</fullName>
    </submittedName>
</protein>
<keyword evidence="2" id="KW-1185">Reference proteome</keyword>
<dbReference type="RefSeq" id="WP_068426813.1">
    <property type="nucleotide sequence ID" value="NZ_LVHI01000015.1"/>
</dbReference>
<dbReference type="Proteomes" id="UP000077519">
    <property type="component" value="Unassembled WGS sequence"/>
</dbReference>
<name>A0A177YED4_9NOCA</name>
<sequence>MIDPTTQDLMKLYLEHVGLPPELSPEDQQDFLERESERIAERIDNMKIHMQDRALRRYVQENGHPAPYLEQTGLIEQAWAEATTFVIDEEIYGQLPENLDDFPEDEEPTSVQTERELARIQVHRSDPERWRNPLNCADPQKWARNLMFQLWADRPGKFHYFASHLLQARIEDDQPYPTSTTHPLYPSFTNLLDERTAEYERTGK</sequence>
<reference evidence="1 2" key="1">
    <citation type="submission" date="2016-03" db="EMBL/GenBank/DDBJ databases">
        <title>Genome sequence of Rhodococcus kyotonensis KB10.</title>
        <authorList>
            <person name="Jeong H."/>
            <person name="Hong C.E."/>
            <person name="Jo S.H."/>
            <person name="Park J.M."/>
        </authorList>
    </citation>
    <scope>NUCLEOTIDE SEQUENCE [LARGE SCALE GENOMIC DNA]</scope>
    <source>
        <strain evidence="1 2">KB10</strain>
    </source>
</reference>
<accession>A0A177YED4</accession>
<comment type="caution">
    <text evidence="1">The sequence shown here is derived from an EMBL/GenBank/DDBJ whole genome shotgun (WGS) entry which is preliminary data.</text>
</comment>